<dbReference type="AlphaFoldDB" id="A0A6M3Y2A9"/>
<accession>A0A6M3Y2A9</accession>
<gene>
    <name evidence="1" type="ORF">TM448B03361_0008</name>
</gene>
<dbReference type="EMBL" id="MT145011">
    <property type="protein sequence ID" value="QJI02556.1"/>
    <property type="molecule type" value="Genomic_DNA"/>
</dbReference>
<proteinExistence type="predicted"/>
<organism evidence="1">
    <name type="scientific">viral metagenome</name>
    <dbReference type="NCBI Taxonomy" id="1070528"/>
    <lineage>
        <taxon>unclassified sequences</taxon>
        <taxon>metagenomes</taxon>
        <taxon>organismal metagenomes</taxon>
    </lineage>
</organism>
<reference evidence="1" key="1">
    <citation type="submission" date="2020-03" db="EMBL/GenBank/DDBJ databases">
        <title>The deep terrestrial virosphere.</title>
        <authorList>
            <person name="Holmfeldt K."/>
            <person name="Nilsson E."/>
            <person name="Simone D."/>
            <person name="Lopez-Fernandez M."/>
            <person name="Wu X."/>
            <person name="de Brujin I."/>
            <person name="Lundin D."/>
            <person name="Andersson A."/>
            <person name="Bertilsson S."/>
            <person name="Dopson M."/>
        </authorList>
    </citation>
    <scope>NUCLEOTIDE SEQUENCE</scope>
    <source>
        <strain evidence="1">TM448B03361</strain>
    </source>
</reference>
<name>A0A6M3Y2A9_9ZZZZ</name>
<protein>
    <submittedName>
        <fullName evidence="1">Uncharacterized protein</fullName>
    </submittedName>
</protein>
<evidence type="ECO:0000313" key="1">
    <source>
        <dbReference type="EMBL" id="QJI02556.1"/>
    </source>
</evidence>
<sequence length="115" mass="13396">MIMTPTSLYPIKIPSQEREIVKSILFDRKNRIPSLWKQLTDKNNEMHLTSHENGFMIGALADQRNTVPECWKQLIEVMNKIKKNAGVEETELGNNMVQLKDSSGFTIVRQKHEWE</sequence>